<gene>
    <name evidence="2" type="ORF">CSUIS_0263</name>
</gene>
<dbReference type="Proteomes" id="UP000194260">
    <property type="component" value="Chromosome"/>
</dbReference>
<keyword evidence="1" id="KW-0732">Signal</keyword>
<dbReference type="AlphaFoldDB" id="A0A1X9SV06"/>
<reference evidence="3" key="1">
    <citation type="journal article" date="2017" name="Genome Biol. Evol.">
        <title>Comparative Genomic Analysis Identifies a Campylobacter Clade Deficient in Selenium Metabolism.</title>
        <authorList>
            <person name="Miller W.G."/>
            <person name="Yee E."/>
            <person name="Lopes B.S."/>
            <person name="Chapman M.H."/>
            <person name="Huynh S."/>
            <person name="Bono J.L."/>
            <person name="Parker C.T."/>
            <person name="Strachan N.J.C."/>
            <person name="Forbes K.J."/>
        </authorList>
    </citation>
    <scope>NUCLEOTIDE SEQUENCE [LARGE SCALE GENOMIC DNA]</scope>
    <source>
        <strain evidence="3">RM6137</strain>
    </source>
</reference>
<dbReference type="KEGG" id="camy:CSUIS_0263"/>
<feature type="signal peptide" evidence="1">
    <location>
        <begin position="1"/>
        <end position="22"/>
    </location>
</feature>
<evidence type="ECO:0000313" key="2">
    <source>
        <dbReference type="EMBL" id="ARR00108.1"/>
    </source>
</evidence>
<evidence type="ECO:0000256" key="1">
    <source>
        <dbReference type="SAM" id="SignalP"/>
    </source>
</evidence>
<protein>
    <submittedName>
        <fullName evidence="2">Uncharacterized protein</fullName>
    </submittedName>
</protein>
<dbReference type="RefSeq" id="WP_086296796.1">
    <property type="nucleotide sequence ID" value="NZ_CP018789.1"/>
</dbReference>
<organism evidence="2 3">
    <name type="scientific">Campylobacter porcelli</name>
    <dbReference type="NCBI Taxonomy" id="1660073"/>
    <lineage>
        <taxon>Bacteria</taxon>
        <taxon>Pseudomonadati</taxon>
        <taxon>Campylobacterota</taxon>
        <taxon>Epsilonproteobacteria</taxon>
        <taxon>Campylobacterales</taxon>
        <taxon>Campylobacteraceae</taxon>
        <taxon>Campylobacter</taxon>
    </lineage>
</organism>
<accession>A0A1X9SV06</accession>
<feature type="chain" id="PRO_5012010651" evidence="1">
    <location>
        <begin position="23"/>
        <end position="167"/>
    </location>
</feature>
<evidence type="ECO:0000313" key="3">
    <source>
        <dbReference type="Proteomes" id="UP000194260"/>
    </source>
</evidence>
<sequence>MKISKITSAAIISFGLSGSLYADIPPIDKYDTLDDPKYQHIRDFYAFALTSTYDHPRDTNFWTQELNTFIDNKINSGISPSEAELTQTINDFINIYPKLNITIEQIQSQIDKYTDIIANNPTYSDLKSFGEALIYYQNARNNPSGNQGLNVYAARKMAMFYRSTLCW</sequence>
<dbReference type="STRING" id="1660073.CSUIS_0263"/>
<name>A0A1X9SV06_9BACT</name>
<proteinExistence type="predicted"/>
<dbReference type="EMBL" id="CP018789">
    <property type="protein sequence ID" value="ARR00108.1"/>
    <property type="molecule type" value="Genomic_DNA"/>
</dbReference>